<dbReference type="AlphaFoldDB" id="F5YR14"/>
<protein>
    <submittedName>
        <fullName evidence="7">Nitroreductase</fullName>
    </submittedName>
</protein>
<proteinExistence type="inferred from homology"/>
<evidence type="ECO:0000256" key="5">
    <source>
        <dbReference type="ARBA" id="ARBA00023002"/>
    </source>
</evidence>
<dbReference type="STRING" id="545694.TREPR_3607"/>
<dbReference type="PANTHER" id="PTHR43673:SF2">
    <property type="entry name" value="NITROREDUCTASE"/>
    <property type="match status" value="1"/>
</dbReference>
<dbReference type="KEGG" id="tpi:TREPR_3607"/>
<keyword evidence="8" id="KW-1185">Reference proteome</keyword>
<name>F5YR14_TREPZ</name>
<dbReference type="InterPro" id="IPR029479">
    <property type="entry name" value="Nitroreductase"/>
</dbReference>
<dbReference type="Gene3D" id="3.40.109.10">
    <property type="entry name" value="NADH Oxidase"/>
    <property type="match status" value="1"/>
</dbReference>
<evidence type="ECO:0000256" key="1">
    <source>
        <dbReference type="ARBA" id="ARBA00001917"/>
    </source>
</evidence>
<keyword evidence="4" id="KW-0288">FMN</keyword>
<dbReference type="eggNOG" id="COG0778">
    <property type="taxonomic scope" value="Bacteria"/>
</dbReference>
<keyword evidence="5" id="KW-0560">Oxidoreductase</keyword>
<sequence length="184" mass="19568">MANSTLEAIFTRRSSRSYTGQKVDDETVADLAKAALAAPSGANGQPVNVIVVQNTTLILELEKAVIDYFVKAGNEAIVSRNKQRNNKIFYDASTVLFLAVKNKSNIDVGIAAENIAIAATSLGLGNIILGLPGVVFNAPETAAYWKAKLGFPEGYEYGISVAIGYAADTGKPHDVDLSKISYIK</sequence>
<keyword evidence="3" id="KW-0285">Flavoprotein</keyword>
<dbReference type="GO" id="GO:0016491">
    <property type="term" value="F:oxidoreductase activity"/>
    <property type="evidence" value="ECO:0007669"/>
    <property type="project" value="UniProtKB-KW"/>
</dbReference>
<evidence type="ECO:0000259" key="6">
    <source>
        <dbReference type="Pfam" id="PF00881"/>
    </source>
</evidence>
<reference evidence="8" key="1">
    <citation type="submission" date="2009-12" db="EMBL/GenBank/DDBJ databases">
        <title>Complete sequence of Treponema primitia strain ZAS-2.</title>
        <authorList>
            <person name="Tetu S.G."/>
            <person name="Matson E."/>
            <person name="Ren Q."/>
            <person name="Seshadri R."/>
            <person name="Elbourne L."/>
            <person name="Hassan K.A."/>
            <person name="Durkin A."/>
            <person name="Radune D."/>
            <person name="Mohamoud Y."/>
            <person name="Shay R."/>
            <person name="Jin S."/>
            <person name="Zhang X."/>
            <person name="Lucey K."/>
            <person name="Ballor N.R."/>
            <person name="Ottesen E."/>
            <person name="Rosenthal R."/>
            <person name="Allen A."/>
            <person name="Leadbetter J.R."/>
            <person name="Paulsen I.T."/>
        </authorList>
    </citation>
    <scope>NUCLEOTIDE SEQUENCE [LARGE SCALE GENOMIC DNA]</scope>
    <source>
        <strain evidence="8">ATCC BAA-887 / DSM 12427 / ZAS-2</strain>
    </source>
</reference>
<dbReference type="RefSeq" id="WP_015706695.1">
    <property type="nucleotide sequence ID" value="NC_015578.1"/>
</dbReference>
<evidence type="ECO:0000313" key="8">
    <source>
        <dbReference type="Proteomes" id="UP000009223"/>
    </source>
</evidence>
<comment type="cofactor">
    <cofactor evidence="1">
        <name>FMN</name>
        <dbReference type="ChEBI" id="CHEBI:58210"/>
    </cofactor>
</comment>
<evidence type="ECO:0000313" key="7">
    <source>
        <dbReference type="EMBL" id="AEF85398.1"/>
    </source>
</evidence>
<dbReference type="EMBL" id="CP001843">
    <property type="protein sequence ID" value="AEF85398.1"/>
    <property type="molecule type" value="Genomic_DNA"/>
</dbReference>
<dbReference type="InterPro" id="IPR000415">
    <property type="entry name" value="Nitroreductase-like"/>
</dbReference>
<evidence type="ECO:0000256" key="2">
    <source>
        <dbReference type="ARBA" id="ARBA00007118"/>
    </source>
</evidence>
<dbReference type="OrthoDB" id="9783470at2"/>
<comment type="similarity">
    <text evidence="2">Belongs to the nitroreductase family.</text>
</comment>
<reference evidence="7 8" key="2">
    <citation type="journal article" date="2011" name="ISME J.">
        <title>RNA-seq reveals cooperative metabolic interactions between two termite-gut spirochete species in co-culture.</title>
        <authorList>
            <person name="Rosenthal A.Z."/>
            <person name="Matson E.G."/>
            <person name="Eldar A."/>
            <person name="Leadbetter J.R."/>
        </authorList>
    </citation>
    <scope>NUCLEOTIDE SEQUENCE [LARGE SCALE GENOMIC DNA]</scope>
    <source>
        <strain evidence="8">ATCC BAA-887 / DSM 12427 / ZAS-2</strain>
    </source>
</reference>
<dbReference type="HOGENOM" id="CLU_070764_7_0_12"/>
<dbReference type="Pfam" id="PF00881">
    <property type="entry name" value="Nitroreductase"/>
    <property type="match status" value="1"/>
</dbReference>
<evidence type="ECO:0000256" key="3">
    <source>
        <dbReference type="ARBA" id="ARBA00022630"/>
    </source>
</evidence>
<organism evidence="7 8">
    <name type="scientific">Treponema primitia (strain ATCC BAA-887 / DSM 12427 / ZAS-2)</name>
    <dbReference type="NCBI Taxonomy" id="545694"/>
    <lineage>
        <taxon>Bacteria</taxon>
        <taxon>Pseudomonadati</taxon>
        <taxon>Spirochaetota</taxon>
        <taxon>Spirochaetia</taxon>
        <taxon>Spirochaetales</taxon>
        <taxon>Treponemataceae</taxon>
        <taxon>Treponema</taxon>
    </lineage>
</organism>
<accession>F5YR14</accession>
<dbReference type="PANTHER" id="PTHR43673">
    <property type="entry name" value="NAD(P)H NITROREDUCTASE YDGI-RELATED"/>
    <property type="match status" value="1"/>
</dbReference>
<feature type="domain" description="Nitroreductase" evidence="6">
    <location>
        <begin position="10"/>
        <end position="165"/>
    </location>
</feature>
<dbReference type="Proteomes" id="UP000009223">
    <property type="component" value="Chromosome"/>
</dbReference>
<gene>
    <name evidence="7" type="ordered locus">TREPR_3607</name>
</gene>
<dbReference type="SUPFAM" id="SSF55469">
    <property type="entry name" value="FMN-dependent nitroreductase-like"/>
    <property type="match status" value="1"/>
</dbReference>
<evidence type="ECO:0000256" key="4">
    <source>
        <dbReference type="ARBA" id="ARBA00022643"/>
    </source>
</evidence>